<evidence type="ECO:0000313" key="1">
    <source>
        <dbReference type="EMBL" id="EGD29273.1"/>
    </source>
</evidence>
<reference evidence="1 2" key="1">
    <citation type="submission" date="2011-02" db="EMBL/GenBank/DDBJ databases">
        <authorList>
            <person name="Muzny D."/>
            <person name="Qin X."/>
            <person name="Deng J."/>
            <person name="Jiang H."/>
            <person name="Liu Y."/>
            <person name="Qu J."/>
            <person name="Song X.-Z."/>
            <person name="Zhang L."/>
            <person name="Thornton R."/>
            <person name="Coyle M."/>
            <person name="Francisco L."/>
            <person name="Jackson L."/>
            <person name="Javaid M."/>
            <person name="Korchina V."/>
            <person name="Kovar C."/>
            <person name="Mata R."/>
            <person name="Mathew T."/>
            <person name="Ngo R."/>
            <person name="Nguyen L."/>
            <person name="Nguyen N."/>
            <person name="Okwuonu G."/>
            <person name="Ongeri F."/>
            <person name="Pham C."/>
            <person name="Simmons D."/>
            <person name="Wilczek-Boney K."/>
            <person name="Hale W."/>
            <person name="Jakkamsetti A."/>
            <person name="Pham P."/>
            <person name="Ruth R."/>
            <person name="San Lucas F."/>
            <person name="Warren J."/>
            <person name="Zhang J."/>
            <person name="Zhao Z."/>
            <person name="Zhou C."/>
            <person name="Zhu D."/>
            <person name="Lee S."/>
            <person name="Bess C."/>
            <person name="Blankenburg K."/>
            <person name="Forbes L."/>
            <person name="Fu Q."/>
            <person name="Gubbala S."/>
            <person name="Hirani K."/>
            <person name="Jayaseelan J.C."/>
            <person name="Lara F."/>
            <person name="Munidasa M."/>
            <person name="Palculict T."/>
            <person name="Patil S."/>
            <person name="Pu L.-L."/>
            <person name="Saada N."/>
            <person name="Tang L."/>
            <person name="Weissenberger G."/>
            <person name="Zhu Y."/>
            <person name="Hemphill L."/>
            <person name="Shang Y."/>
            <person name="Youmans B."/>
            <person name="Ayvaz T."/>
            <person name="Ross M."/>
            <person name="Santibanez J."/>
            <person name="Aqrawi P."/>
            <person name="Gross S."/>
            <person name="Joshi V."/>
            <person name="Fowler G."/>
            <person name="Nazareth L."/>
            <person name="Reid J."/>
            <person name="Worley K."/>
            <person name="Petrosino J."/>
            <person name="Highlander S."/>
            <person name="Gibbs R."/>
        </authorList>
    </citation>
    <scope>NUCLEOTIDE SEQUENCE [LARGE SCALE GENOMIC DNA]</scope>
    <source>
        <strain evidence="1 2">SK72</strain>
    </source>
</reference>
<protein>
    <submittedName>
        <fullName evidence="1">Uncharacterized protein</fullName>
    </submittedName>
</protein>
<dbReference type="Proteomes" id="UP000003332">
    <property type="component" value="Unassembled WGS sequence"/>
</dbReference>
<evidence type="ECO:0000313" key="2">
    <source>
        <dbReference type="Proteomes" id="UP000003332"/>
    </source>
</evidence>
<organism evidence="1 2">
    <name type="scientific">Streptococcus sanguinis SK72</name>
    <dbReference type="NCBI Taxonomy" id="888809"/>
    <lineage>
        <taxon>Bacteria</taxon>
        <taxon>Bacillati</taxon>
        <taxon>Bacillota</taxon>
        <taxon>Bacilli</taxon>
        <taxon>Lactobacillales</taxon>
        <taxon>Streptococcaceae</taxon>
        <taxon>Streptococcus</taxon>
    </lineage>
</organism>
<name>F0I2L0_STRSA</name>
<accession>F0I2L0</accession>
<comment type="caution">
    <text evidence="1">The sequence shown here is derived from an EMBL/GenBank/DDBJ whole genome shotgun (WGS) entry which is preliminary data.</text>
</comment>
<dbReference type="EMBL" id="AEXV01000008">
    <property type="protein sequence ID" value="EGD29273.1"/>
    <property type="molecule type" value="Genomic_DNA"/>
</dbReference>
<sequence length="45" mass="5370">MSASIIANFYLKRIFKIDFRTKKYFDLNQLLVKIKNSRDINRSGC</sequence>
<proteinExistence type="predicted"/>
<dbReference type="AlphaFoldDB" id="F0I2L0"/>
<dbReference type="HOGENOM" id="CLU_3206014_0_0_9"/>
<gene>
    <name evidence="1" type="ORF">HMPREF9381_1400</name>
</gene>